<dbReference type="Proteomes" id="UP001331761">
    <property type="component" value="Unassembled WGS sequence"/>
</dbReference>
<evidence type="ECO:0000313" key="2">
    <source>
        <dbReference type="Proteomes" id="UP001331761"/>
    </source>
</evidence>
<name>A0AAN8G2F1_TRICO</name>
<dbReference type="EMBL" id="WIXE01000037">
    <property type="protein sequence ID" value="KAK5986949.1"/>
    <property type="molecule type" value="Genomic_DNA"/>
</dbReference>
<protein>
    <submittedName>
        <fullName evidence="1">Uncharacterized protein</fullName>
    </submittedName>
</protein>
<sequence>MFKTMLHANKTIMDKTLSKSPNLVRLRGVLYEPKCGEPICFHEWFRNRDHNRNPVKQHIELFDAIYPIVRSTIAVNVAGAADRRKLHRAYRVYCHQIFAKITAGDQDTETELSTLKWWMKNATALVEKEFPCIKEFENVFVSDCTARCDNSGFVFTTRLKGVSAVVEFIFSEGPNHEEQWHVSVTTHVFVIGDQHIRKLVKAAIERRMSLCEFIEVLLWPFMERVNKAKEQTASLSS</sequence>
<organism evidence="1 2">
    <name type="scientific">Trichostrongylus colubriformis</name>
    <name type="common">Black scour worm</name>
    <dbReference type="NCBI Taxonomy" id="6319"/>
    <lineage>
        <taxon>Eukaryota</taxon>
        <taxon>Metazoa</taxon>
        <taxon>Ecdysozoa</taxon>
        <taxon>Nematoda</taxon>
        <taxon>Chromadorea</taxon>
        <taxon>Rhabditida</taxon>
        <taxon>Rhabditina</taxon>
        <taxon>Rhabditomorpha</taxon>
        <taxon>Strongyloidea</taxon>
        <taxon>Trichostrongylidae</taxon>
        <taxon>Trichostrongylus</taxon>
    </lineage>
</organism>
<comment type="caution">
    <text evidence="1">The sequence shown here is derived from an EMBL/GenBank/DDBJ whole genome shotgun (WGS) entry which is preliminary data.</text>
</comment>
<dbReference type="AlphaFoldDB" id="A0AAN8G2F1"/>
<evidence type="ECO:0000313" key="1">
    <source>
        <dbReference type="EMBL" id="KAK5986949.1"/>
    </source>
</evidence>
<gene>
    <name evidence="1" type="ORF">GCK32_015811</name>
</gene>
<proteinExistence type="predicted"/>
<keyword evidence="2" id="KW-1185">Reference proteome</keyword>
<reference evidence="1 2" key="1">
    <citation type="submission" date="2019-10" db="EMBL/GenBank/DDBJ databases">
        <title>Assembly and Annotation for the nematode Trichostrongylus colubriformis.</title>
        <authorList>
            <person name="Martin J."/>
        </authorList>
    </citation>
    <scope>NUCLEOTIDE SEQUENCE [LARGE SCALE GENOMIC DNA]</scope>
    <source>
        <strain evidence="1">G859</strain>
        <tissue evidence="1">Whole worm</tissue>
    </source>
</reference>
<accession>A0AAN8G2F1</accession>